<evidence type="ECO:0000313" key="1">
    <source>
        <dbReference type="EnsemblPlants" id="mito4_p00050.1"/>
    </source>
</evidence>
<sequence>MISLLLVAVKRRKTDSCPARRLLDGRVSGCSSFRVKVTIDYMIYSFRIQGSWNCRFQNQRVVLRFKNQG</sequence>
<dbReference type="Proteomes" id="UP000012960">
    <property type="component" value="Unplaced"/>
</dbReference>
<keyword evidence="2" id="KW-1185">Reference proteome</keyword>
<dbReference type="Gramene" id="mito4_t00050.1">
    <property type="protein sequence ID" value="mito4_p00050.1"/>
    <property type="gene ID" value="mito4_g00050"/>
</dbReference>
<dbReference type="EnsemblPlants" id="mito4_t00050.1">
    <property type="protein sequence ID" value="mito4_p00050.1"/>
    <property type="gene ID" value="mito4_g00050"/>
</dbReference>
<reference evidence="1" key="1">
    <citation type="submission" date="2021-05" db="UniProtKB">
        <authorList>
            <consortium name="EnsemblPlants"/>
        </authorList>
    </citation>
    <scope>IDENTIFICATION</scope>
    <source>
        <strain evidence="1">subsp. malaccensis</strain>
    </source>
</reference>
<protein>
    <submittedName>
        <fullName evidence="1">Uncharacterized protein</fullName>
    </submittedName>
</protein>
<dbReference type="AlphaFoldDB" id="A0A804U5R2"/>
<accession>A0A804U5R2</accession>
<name>A0A804U5R2_MUSAM</name>
<organism evidence="1 2">
    <name type="scientific">Musa acuminata subsp. malaccensis</name>
    <name type="common">Wild banana</name>
    <name type="synonym">Musa malaccensis</name>
    <dbReference type="NCBI Taxonomy" id="214687"/>
    <lineage>
        <taxon>Eukaryota</taxon>
        <taxon>Viridiplantae</taxon>
        <taxon>Streptophyta</taxon>
        <taxon>Embryophyta</taxon>
        <taxon>Tracheophyta</taxon>
        <taxon>Spermatophyta</taxon>
        <taxon>Magnoliopsida</taxon>
        <taxon>Liliopsida</taxon>
        <taxon>Zingiberales</taxon>
        <taxon>Musaceae</taxon>
        <taxon>Musa</taxon>
    </lineage>
</organism>
<proteinExistence type="predicted"/>
<dbReference type="InParanoid" id="A0A804U5R2"/>
<evidence type="ECO:0000313" key="2">
    <source>
        <dbReference type="Proteomes" id="UP000012960"/>
    </source>
</evidence>